<keyword evidence="3" id="KW-1185">Reference proteome</keyword>
<protein>
    <submittedName>
        <fullName evidence="2">Hemerythrin HHE cation binding domain protein</fullName>
    </submittedName>
</protein>
<name>A0A256FJK3_9HYPH</name>
<comment type="caution">
    <text evidence="2">The sequence shown here is derived from an EMBL/GenBank/DDBJ whole genome shotgun (WGS) entry which is preliminary data.</text>
</comment>
<dbReference type="Gene3D" id="1.20.120.520">
    <property type="entry name" value="nmb1532 protein domain like"/>
    <property type="match status" value="1"/>
</dbReference>
<sequence>MHAADVSHLEAHHGELLNLCLQLEETADELEISRSPQDYLKLAALIPKLINETHELEEKVLFPDFDQQANSHFASVIIERLKAEHRCDRLAADKLAQRLTAIAENRSTHAPETVGYMIRGFLESLRRHILSEKLMIEALLAAKSEQREVFG</sequence>
<dbReference type="EMBL" id="NNRJ01000051">
    <property type="protein sequence ID" value="OYR15009.1"/>
    <property type="molecule type" value="Genomic_DNA"/>
</dbReference>
<feature type="domain" description="Hemerythrin-like" evidence="1">
    <location>
        <begin position="6"/>
        <end position="134"/>
    </location>
</feature>
<dbReference type="Pfam" id="PF01814">
    <property type="entry name" value="Hemerythrin"/>
    <property type="match status" value="1"/>
</dbReference>
<organism evidence="2 3">
    <name type="scientific">Brucella thiophenivorans</name>
    <dbReference type="NCBI Taxonomy" id="571255"/>
    <lineage>
        <taxon>Bacteria</taxon>
        <taxon>Pseudomonadati</taxon>
        <taxon>Pseudomonadota</taxon>
        <taxon>Alphaproteobacteria</taxon>
        <taxon>Hyphomicrobiales</taxon>
        <taxon>Brucellaceae</taxon>
        <taxon>Brucella/Ochrobactrum group</taxon>
        <taxon>Brucella</taxon>
    </lineage>
</organism>
<dbReference type="AlphaFoldDB" id="A0A256FJK3"/>
<evidence type="ECO:0000259" key="1">
    <source>
        <dbReference type="Pfam" id="PF01814"/>
    </source>
</evidence>
<dbReference type="Proteomes" id="UP000215590">
    <property type="component" value="Unassembled WGS sequence"/>
</dbReference>
<evidence type="ECO:0000313" key="2">
    <source>
        <dbReference type="EMBL" id="OYR15009.1"/>
    </source>
</evidence>
<reference evidence="2 3" key="1">
    <citation type="submission" date="2017-07" db="EMBL/GenBank/DDBJ databases">
        <title>Phylogenetic study on the rhizospheric bacterium Ochrobactrum sp. A44.</title>
        <authorList>
            <person name="Krzyzanowska D.M."/>
            <person name="Ossowicki A."/>
            <person name="Rajewska M."/>
            <person name="Maciag T."/>
            <person name="Kaczynski Z."/>
            <person name="Czerwicka M."/>
            <person name="Jafra S."/>
        </authorList>
    </citation>
    <scope>NUCLEOTIDE SEQUENCE [LARGE SCALE GENOMIC DNA]</scope>
    <source>
        <strain evidence="2 3">DSM 7216</strain>
    </source>
</reference>
<evidence type="ECO:0000313" key="3">
    <source>
        <dbReference type="Proteomes" id="UP000215590"/>
    </source>
</evidence>
<gene>
    <name evidence="2" type="ORF">CEV31_3305</name>
</gene>
<accession>A0A256FJK3</accession>
<proteinExistence type="predicted"/>
<dbReference type="InterPro" id="IPR012312">
    <property type="entry name" value="Hemerythrin-like"/>
</dbReference>